<dbReference type="InterPro" id="IPR009339">
    <property type="entry name" value="DUF998"/>
</dbReference>
<sequence>MPAGGPDVRMGGVAWVLTVVYFPVQLVVALAWPGPYSLLDNTISDLGVTHCGPYNPFPSREVRVCSPLHLVMNAGFVIVGTLTALGSVLTWRAWPTGRLTSAALIGAILGGIGGVLVGLAPSDTAPIAHGAGALLQLPAVVAPLLFGIAIHQWRPVLAASSVVIGIVGIAGTVLFALRFPPQAFGLLERLALDPFTIWTCLLGITVCRSVQPPAANGTMPA</sequence>
<name>A0ABS4UTP1_9ACTN</name>
<evidence type="ECO:0000313" key="3">
    <source>
        <dbReference type="Proteomes" id="UP000755585"/>
    </source>
</evidence>
<dbReference type="RefSeq" id="WP_209697663.1">
    <property type="nucleotide sequence ID" value="NZ_BAAAVU010000008.1"/>
</dbReference>
<feature type="transmembrane region" description="Helical" evidence="1">
    <location>
        <begin position="127"/>
        <end position="149"/>
    </location>
</feature>
<dbReference type="Pfam" id="PF06197">
    <property type="entry name" value="DUF998"/>
    <property type="match status" value="1"/>
</dbReference>
<comment type="caution">
    <text evidence="2">The sequence shown here is derived from an EMBL/GenBank/DDBJ whole genome shotgun (WGS) entry which is preliminary data.</text>
</comment>
<evidence type="ECO:0000256" key="1">
    <source>
        <dbReference type="SAM" id="Phobius"/>
    </source>
</evidence>
<organism evidence="2 3">
    <name type="scientific">Kribbella aluminosa</name>
    <dbReference type="NCBI Taxonomy" id="416017"/>
    <lineage>
        <taxon>Bacteria</taxon>
        <taxon>Bacillati</taxon>
        <taxon>Actinomycetota</taxon>
        <taxon>Actinomycetes</taxon>
        <taxon>Propionibacteriales</taxon>
        <taxon>Kribbellaceae</taxon>
        <taxon>Kribbella</taxon>
    </lineage>
</organism>
<keyword evidence="1" id="KW-0472">Membrane</keyword>
<feature type="transmembrane region" description="Helical" evidence="1">
    <location>
        <begin position="12"/>
        <end position="32"/>
    </location>
</feature>
<feature type="transmembrane region" description="Helical" evidence="1">
    <location>
        <begin position="103"/>
        <end position="121"/>
    </location>
</feature>
<gene>
    <name evidence="2" type="ORF">JOF29_006036</name>
</gene>
<dbReference type="EMBL" id="JAGINT010000002">
    <property type="protein sequence ID" value="MBP2354926.1"/>
    <property type="molecule type" value="Genomic_DNA"/>
</dbReference>
<evidence type="ECO:0000313" key="2">
    <source>
        <dbReference type="EMBL" id="MBP2354926.1"/>
    </source>
</evidence>
<proteinExistence type="predicted"/>
<accession>A0ABS4UTP1</accession>
<keyword evidence="1" id="KW-0812">Transmembrane</keyword>
<keyword evidence="1" id="KW-1133">Transmembrane helix</keyword>
<protein>
    <submittedName>
        <fullName evidence="2">Membrane protein</fullName>
    </submittedName>
</protein>
<keyword evidence="3" id="KW-1185">Reference proteome</keyword>
<feature type="transmembrane region" description="Helical" evidence="1">
    <location>
        <begin position="70"/>
        <end position="91"/>
    </location>
</feature>
<feature type="transmembrane region" description="Helical" evidence="1">
    <location>
        <begin position="156"/>
        <end position="177"/>
    </location>
</feature>
<dbReference type="Proteomes" id="UP000755585">
    <property type="component" value="Unassembled WGS sequence"/>
</dbReference>
<reference evidence="2 3" key="1">
    <citation type="submission" date="2021-03" db="EMBL/GenBank/DDBJ databases">
        <title>Sequencing the genomes of 1000 actinobacteria strains.</title>
        <authorList>
            <person name="Klenk H.-P."/>
        </authorList>
    </citation>
    <scope>NUCLEOTIDE SEQUENCE [LARGE SCALE GENOMIC DNA]</scope>
    <source>
        <strain evidence="2 3">DSM 18824</strain>
    </source>
</reference>